<feature type="region of interest" description="Disordered" evidence="4">
    <location>
        <begin position="1"/>
        <end position="29"/>
    </location>
</feature>
<accession>A0AAD7TIK6</accession>
<feature type="DNA-binding region" description="HMG box" evidence="3">
    <location>
        <begin position="29"/>
        <end position="102"/>
    </location>
</feature>
<dbReference type="GO" id="GO:0030154">
    <property type="term" value="P:cell differentiation"/>
    <property type="evidence" value="ECO:0007669"/>
    <property type="project" value="TreeGrafter"/>
</dbReference>
<name>A0AAD7TIK6_9APHY</name>
<dbReference type="PANTHER" id="PTHR10270:SF161">
    <property type="entry name" value="SEX-DETERMINING REGION Y PROTEIN"/>
    <property type="match status" value="1"/>
</dbReference>
<feature type="region of interest" description="Disordered" evidence="4">
    <location>
        <begin position="554"/>
        <end position="583"/>
    </location>
</feature>
<keyword evidence="3" id="KW-0539">Nucleus</keyword>
<feature type="compositionally biased region" description="Low complexity" evidence="4">
    <location>
        <begin position="1"/>
        <end position="23"/>
    </location>
</feature>
<protein>
    <recommendedName>
        <fullName evidence="5">HMG box domain-containing protein</fullName>
    </recommendedName>
</protein>
<dbReference type="GO" id="GO:0005634">
    <property type="term" value="C:nucleus"/>
    <property type="evidence" value="ECO:0007669"/>
    <property type="project" value="UniProtKB-UniRule"/>
</dbReference>
<dbReference type="InterPro" id="IPR036910">
    <property type="entry name" value="HMG_box_dom_sf"/>
</dbReference>
<feature type="domain" description="HMG box" evidence="5">
    <location>
        <begin position="29"/>
        <end position="102"/>
    </location>
</feature>
<evidence type="ECO:0000256" key="3">
    <source>
        <dbReference type="PROSITE-ProRule" id="PRU00267"/>
    </source>
</evidence>
<dbReference type="GO" id="GO:0001228">
    <property type="term" value="F:DNA-binding transcription activator activity, RNA polymerase II-specific"/>
    <property type="evidence" value="ECO:0007669"/>
    <property type="project" value="TreeGrafter"/>
</dbReference>
<keyword evidence="2" id="KW-0804">Transcription</keyword>
<dbReference type="InterPro" id="IPR009071">
    <property type="entry name" value="HMG_box_dom"/>
</dbReference>
<feature type="compositionally biased region" description="Low complexity" evidence="4">
    <location>
        <begin position="153"/>
        <end position="174"/>
    </location>
</feature>
<evidence type="ECO:0000256" key="2">
    <source>
        <dbReference type="ARBA" id="ARBA00023163"/>
    </source>
</evidence>
<reference evidence="6" key="1">
    <citation type="submission" date="2022-11" db="EMBL/GenBank/DDBJ databases">
        <title>Genome Sequence of Cubamyces cubensis.</title>
        <authorList>
            <person name="Buettner E."/>
        </authorList>
    </citation>
    <scope>NUCLEOTIDE SEQUENCE</scope>
    <source>
        <strain evidence="6">MPL-01</strain>
    </source>
</reference>
<evidence type="ECO:0000313" key="7">
    <source>
        <dbReference type="Proteomes" id="UP001215151"/>
    </source>
</evidence>
<dbReference type="AlphaFoldDB" id="A0AAD7TIK6"/>
<dbReference type="EMBL" id="JAPEVG010000463">
    <property type="protein sequence ID" value="KAJ8462475.1"/>
    <property type="molecule type" value="Genomic_DNA"/>
</dbReference>
<dbReference type="GO" id="GO:0000122">
    <property type="term" value="P:negative regulation of transcription by RNA polymerase II"/>
    <property type="evidence" value="ECO:0007669"/>
    <property type="project" value="TreeGrafter"/>
</dbReference>
<dbReference type="Pfam" id="PF00505">
    <property type="entry name" value="HMG_box"/>
    <property type="match status" value="1"/>
</dbReference>
<dbReference type="PANTHER" id="PTHR10270">
    <property type="entry name" value="SOX TRANSCRIPTION FACTOR"/>
    <property type="match status" value="1"/>
</dbReference>
<dbReference type="SUPFAM" id="SSF47095">
    <property type="entry name" value="HMG-box"/>
    <property type="match status" value="1"/>
</dbReference>
<keyword evidence="7" id="KW-1185">Reference proteome</keyword>
<gene>
    <name evidence="6" type="ORF">ONZ51_g10883</name>
</gene>
<proteinExistence type="predicted"/>
<feature type="region of interest" description="Disordered" evidence="4">
    <location>
        <begin position="228"/>
        <end position="264"/>
    </location>
</feature>
<dbReference type="SMART" id="SM00398">
    <property type="entry name" value="HMG"/>
    <property type="match status" value="1"/>
</dbReference>
<organism evidence="6 7">
    <name type="scientific">Trametes cubensis</name>
    <dbReference type="NCBI Taxonomy" id="1111947"/>
    <lineage>
        <taxon>Eukaryota</taxon>
        <taxon>Fungi</taxon>
        <taxon>Dikarya</taxon>
        <taxon>Basidiomycota</taxon>
        <taxon>Agaricomycotina</taxon>
        <taxon>Agaricomycetes</taxon>
        <taxon>Polyporales</taxon>
        <taxon>Polyporaceae</taxon>
        <taxon>Trametes</taxon>
    </lineage>
</organism>
<dbReference type="PROSITE" id="PS50118">
    <property type="entry name" value="HMG_BOX_2"/>
    <property type="match status" value="1"/>
</dbReference>
<comment type="caution">
    <text evidence="6">The sequence shown here is derived from an EMBL/GenBank/DDBJ whole genome shotgun (WGS) entry which is preliminary data.</text>
</comment>
<evidence type="ECO:0000313" key="6">
    <source>
        <dbReference type="EMBL" id="KAJ8462475.1"/>
    </source>
</evidence>
<feature type="compositionally biased region" description="Pro residues" evidence="4">
    <location>
        <begin position="139"/>
        <end position="151"/>
    </location>
</feature>
<evidence type="ECO:0000256" key="4">
    <source>
        <dbReference type="SAM" id="MobiDB-lite"/>
    </source>
</evidence>
<feature type="region of interest" description="Disordered" evidence="4">
    <location>
        <begin position="94"/>
        <end position="184"/>
    </location>
</feature>
<dbReference type="CDD" id="cd01389">
    <property type="entry name" value="HMG-box_ROX1-like"/>
    <property type="match status" value="1"/>
</dbReference>
<sequence>MDEFPQTPQQGTSSTSPSDSQSSSEERHISRPLNAFMLFRIWRNAQRMREYERLGVKPSMQKFLSKDYGAEWNALSKEEKDYWKRLAAEAKKRHEEQFPEYKYQPNKNKRKNDSEPATSRKRGKTVRPPGLPQIDTEYPMPPAPQWLPPSPGSLVPTPDLLTPSSSSSGSLSPSLLPPTPTTSHVGDQVVPFNMEVLERKMYGDVLAINYANLRMPRIASTSLPHLAARTRPTSGSQRPHMRPTTARPTTRLVPPSAPSHAGAAGLTNSQWGDVSVIAGTSASTQLQISVTQATAAVEETPSSAHGWNDIYAPLDAGFADFGAMIHGRIPTVHEQHERPYRPQQWSHPPPAQAFNYPPPADYPFSFSLPESSLNFSTQSTHMSRNAVPQTLPFYDARQPAAPVQMSTANVPTTSMRFSTTRPYVRDQGLATSSAPLNRPTEQFQPESELFAALGNAAGGSSAYLGSNQPVQGHSEFTDALGGPGLSSIASFDAITSNMYAAEAVAATTFAPSHDDIGVNLQGDYPPTAADHYSSDMALWFEQYLRDIQADSQSVGMPENPFATLPKSAVWPEEGSLERPNAGL</sequence>
<keyword evidence="1 3" id="KW-0238">DNA-binding</keyword>
<dbReference type="Gene3D" id="1.10.30.10">
    <property type="entry name" value="High mobility group box domain"/>
    <property type="match status" value="1"/>
</dbReference>
<dbReference type="InterPro" id="IPR050140">
    <property type="entry name" value="SRY-related_HMG-box_TF-like"/>
</dbReference>
<dbReference type="GO" id="GO:0000978">
    <property type="term" value="F:RNA polymerase II cis-regulatory region sequence-specific DNA binding"/>
    <property type="evidence" value="ECO:0007669"/>
    <property type="project" value="TreeGrafter"/>
</dbReference>
<evidence type="ECO:0000259" key="5">
    <source>
        <dbReference type="PROSITE" id="PS50118"/>
    </source>
</evidence>
<evidence type="ECO:0000256" key="1">
    <source>
        <dbReference type="ARBA" id="ARBA00023125"/>
    </source>
</evidence>
<dbReference type="Proteomes" id="UP001215151">
    <property type="component" value="Unassembled WGS sequence"/>
</dbReference>